<dbReference type="InterPro" id="IPR000669">
    <property type="entry name" value="Mannitol_DH"/>
</dbReference>
<organism evidence="4 5">
    <name type="scientific">Rhizomicrobium electricum</name>
    <dbReference type="NCBI Taxonomy" id="480070"/>
    <lineage>
        <taxon>Bacteria</taxon>
        <taxon>Pseudomonadati</taxon>
        <taxon>Pseudomonadota</taxon>
        <taxon>Alphaproteobacteria</taxon>
        <taxon>Micropepsales</taxon>
        <taxon>Micropepsaceae</taxon>
        <taxon>Rhizomicrobium</taxon>
    </lineage>
</organism>
<keyword evidence="1" id="KW-0560">Oxidoreductase</keyword>
<dbReference type="PRINTS" id="PR00084">
    <property type="entry name" value="MTLDHDRGNASE"/>
</dbReference>
<comment type="caution">
    <text evidence="4">The sequence shown here is derived from an EMBL/GenBank/DDBJ whole genome shotgun (WGS) entry which is preliminary data.</text>
</comment>
<gene>
    <name evidence="4" type="ORF">GCM10008942_23820</name>
</gene>
<dbReference type="Proteomes" id="UP001499951">
    <property type="component" value="Unassembled WGS sequence"/>
</dbReference>
<accession>A0ABN1EV04</accession>
<feature type="domain" description="Mannitol dehydrogenase C-terminal" evidence="3">
    <location>
        <begin position="289"/>
        <end position="478"/>
    </location>
</feature>
<evidence type="ECO:0000313" key="5">
    <source>
        <dbReference type="Proteomes" id="UP001499951"/>
    </source>
</evidence>
<dbReference type="InterPro" id="IPR036291">
    <property type="entry name" value="NAD(P)-bd_dom_sf"/>
</dbReference>
<dbReference type="EMBL" id="BAAADD010000006">
    <property type="protein sequence ID" value="GAA0574330.1"/>
    <property type="molecule type" value="Genomic_DNA"/>
</dbReference>
<dbReference type="Gene3D" id="1.10.1040.10">
    <property type="entry name" value="N-(1-d-carboxylethyl)-l-norvaline Dehydrogenase, domain 2"/>
    <property type="match status" value="1"/>
</dbReference>
<dbReference type="RefSeq" id="WP_166935829.1">
    <property type="nucleotide sequence ID" value="NZ_BAAADD010000006.1"/>
</dbReference>
<dbReference type="InterPro" id="IPR008927">
    <property type="entry name" value="6-PGluconate_DH-like_C_sf"/>
</dbReference>
<dbReference type="PANTHER" id="PTHR43362">
    <property type="entry name" value="MANNITOL DEHYDROGENASE DSF1-RELATED"/>
    <property type="match status" value="1"/>
</dbReference>
<dbReference type="SUPFAM" id="SSF48179">
    <property type="entry name" value="6-phosphogluconate dehydrogenase C-terminal domain-like"/>
    <property type="match status" value="1"/>
</dbReference>
<dbReference type="Gene3D" id="3.40.50.720">
    <property type="entry name" value="NAD(P)-binding Rossmann-like Domain"/>
    <property type="match status" value="1"/>
</dbReference>
<evidence type="ECO:0000259" key="3">
    <source>
        <dbReference type="Pfam" id="PF08125"/>
    </source>
</evidence>
<evidence type="ECO:0000259" key="2">
    <source>
        <dbReference type="Pfam" id="PF01232"/>
    </source>
</evidence>
<evidence type="ECO:0000256" key="1">
    <source>
        <dbReference type="ARBA" id="ARBA00023002"/>
    </source>
</evidence>
<sequence length="485" mass="52922">MSPNPASAPRLSTQTLSQAKPGVVLPKYDRSKVTVGIVHFGPGAFHRGHQACYYDSLLPKDPRWGVCGAELMPNGLMENAAVQDNLYMVAELDAQIRYRVVGSHIEYLKAHGQADKIFARLNDPRVKLVTSTVTEKGYYLDGKGELDLDNPAIKADLEHPTTPGTLIGWITEGLARRKAAGMVPFVPVSCDNMVMNGHKLHGAVLKFAAARGDKDLLAWITDKVTFPSTMVDSITPAATPELVERIERETGLRCEAPVQREAFLQWVVEDALGEGAPDLASVGVQLTKDVAAYEFAKLRLLNGAHSTLAYAGLMRGRDSVGEAMADAKLSHAVELMMREDIVPTLHKTPGLNFNAYISDLLDRFRNPALTHKLIQIASDGSQKLPYRILGSLQDALKGGRPIRRFTISLGAWMRFIERQAKAGIALQDPLNDKLSAIGRECTGDAAADLPKFLAVREVFPADLVENPTFKAAMLAAYANFEAQLD</sequence>
<dbReference type="InterPro" id="IPR050988">
    <property type="entry name" value="Mannitol_DH/Oxidoreductase"/>
</dbReference>
<reference evidence="4 5" key="1">
    <citation type="journal article" date="2019" name="Int. J. Syst. Evol. Microbiol.">
        <title>The Global Catalogue of Microorganisms (GCM) 10K type strain sequencing project: providing services to taxonomists for standard genome sequencing and annotation.</title>
        <authorList>
            <consortium name="The Broad Institute Genomics Platform"/>
            <consortium name="The Broad Institute Genome Sequencing Center for Infectious Disease"/>
            <person name="Wu L."/>
            <person name="Ma J."/>
        </authorList>
    </citation>
    <scope>NUCLEOTIDE SEQUENCE [LARGE SCALE GENOMIC DNA]</scope>
    <source>
        <strain evidence="4 5">JCM 15089</strain>
    </source>
</reference>
<name>A0ABN1EV04_9PROT</name>
<dbReference type="Pfam" id="PF08125">
    <property type="entry name" value="Mannitol_dh_C"/>
    <property type="match status" value="1"/>
</dbReference>
<dbReference type="InterPro" id="IPR013118">
    <property type="entry name" value="Mannitol_DH_C"/>
</dbReference>
<dbReference type="InterPro" id="IPR013328">
    <property type="entry name" value="6PGD_dom2"/>
</dbReference>
<protein>
    <submittedName>
        <fullName evidence="4">Mannitol dehydrogenase family protein</fullName>
    </submittedName>
</protein>
<dbReference type="Pfam" id="PF01232">
    <property type="entry name" value="Mannitol_dh"/>
    <property type="match status" value="1"/>
</dbReference>
<evidence type="ECO:0000313" key="4">
    <source>
        <dbReference type="EMBL" id="GAA0574330.1"/>
    </source>
</evidence>
<keyword evidence="5" id="KW-1185">Reference proteome</keyword>
<dbReference type="InterPro" id="IPR013131">
    <property type="entry name" value="Mannitol_DH_N"/>
</dbReference>
<proteinExistence type="predicted"/>
<dbReference type="PANTHER" id="PTHR43362:SF1">
    <property type="entry name" value="MANNITOL DEHYDROGENASE 2-RELATED"/>
    <property type="match status" value="1"/>
</dbReference>
<feature type="domain" description="Mannitol dehydrogenase N-terminal" evidence="2">
    <location>
        <begin position="36"/>
        <end position="279"/>
    </location>
</feature>
<dbReference type="SUPFAM" id="SSF51735">
    <property type="entry name" value="NAD(P)-binding Rossmann-fold domains"/>
    <property type="match status" value="1"/>
</dbReference>